<dbReference type="EMBL" id="FOAZ01000017">
    <property type="protein sequence ID" value="SEM04673.1"/>
    <property type="molecule type" value="Genomic_DNA"/>
</dbReference>
<evidence type="ECO:0000313" key="2">
    <source>
        <dbReference type="EMBL" id="SEM04673.1"/>
    </source>
</evidence>
<dbReference type="RefSeq" id="WP_042443201.1">
    <property type="nucleotide sequence ID" value="NZ_BBPN01000004.1"/>
</dbReference>
<dbReference type="AlphaFoldDB" id="A0A1H7V645"/>
<evidence type="ECO:0000256" key="1">
    <source>
        <dbReference type="SAM" id="MobiDB-lite"/>
    </source>
</evidence>
<keyword evidence="3" id="KW-1185">Reference proteome</keyword>
<organism evidence="2 3">
    <name type="scientific">Streptacidiphilus jiangxiensis</name>
    <dbReference type="NCBI Taxonomy" id="235985"/>
    <lineage>
        <taxon>Bacteria</taxon>
        <taxon>Bacillati</taxon>
        <taxon>Actinomycetota</taxon>
        <taxon>Actinomycetes</taxon>
        <taxon>Kitasatosporales</taxon>
        <taxon>Streptomycetaceae</taxon>
        <taxon>Streptacidiphilus</taxon>
    </lineage>
</organism>
<dbReference type="STRING" id="235985.SAMN05414137_117112"/>
<accession>A0A1H7V645</accession>
<sequence length="60" mass="6809">MGILILVVFIALLVLGLERNARLRSRQLPTGSAWSTPHEARDRDTERVRDELRARARGQA</sequence>
<evidence type="ECO:0000313" key="3">
    <source>
        <dbReference type="Proteomes" id="UP000183015"/>
    </source>
</evidence>
<protein>
    <submittedName>
        <fullName evidence="2">Uncharacterized protein</fullName>
    </submittedName>
</protein>
<feature type="region of interest" description="Disordered" evidence="1">
    <location>
        <begin position="28"/>
        <end position="60"/>
    </location>
</feature>
<proteinExistence type="predicted"/>
<gene>
    <name evidence="2" type="ORF">SAMN05414137_117112</name>
</gene>
<feature type="compositionally biased region" description="Basic and acidic residues" evidence="1">
    <location>
        <begin position="38"/>
        <end position="54"/>
    </location>
</feature>
<reference evidence="3" key="1">
    <citation type="submission" date="2016-10" db="EMBL/GenBank/DDBJ databases">
        <authorList>
            <person name="Varghese N."/>
        </authorList>
    </citation>
    <scope>NUCLEOTIDE SEQUENCE [LARGE SCALE GENOMIC DNA]</scope>
    <source>
        <strain evidence="3">DSM 45096 / BCRC 16803 / CGMCC 4.1857 / CIP 109030 / JCM 12277 / KCTC 19219 / NBRC 100920 / 33214</strain>
    </source>
</reference>
<dbReference type="Proteomes" id="UP000183015">
    <property type="component" value="Unassembled WGS sequence"/>
</dbReference>
<name>A0A1H7V645_STRJI</name>
<dbReference type="eggNOG" id="ENOG5032A7P">
    <property type="taxonomic scope" value="Bacteria"/>
</dbReference>